<feature type="domain" description="B box-type" evidence="3">
    <location>
        <begin position="63"/>
        <end position="99"/>
    </location>
</feature>
<evidence type="ECO:0000256" key="2">
    <source>
        <dbReference type="SAM" id="Coils"/>
    </source>
</evidence>
<organism evidence="4 5">
    <name type="scientific">Magallana gigas</name>
    <name type="common">Pacific oyster</name>
    <name type="synonym">Crassostrea gigas</name>
    <dbReference type="NCBI Taxonomy" id="29159"/>
    <lineage>
        <taxon>Eukaryota</taxon>
        <taxon>Metazoa</taxon>
        <taxon>Spiralia</taxon>
        <taxon>Lophotrochozoa</taxon>
        <taxon>Mollusca</taxon>
        <taxon>Bivalvia</taxon>
        <taxon>Autobranchia</taxon>
        <taxon>Pteriomorphia</taxon>
        <taxon>Ostreida</taxon>
        <taxon>Ostreoidea</taxon>
        <taxon>Ostreidae</taxon>
        <taxon>Magallana</taxon>
    </lineage>
</organism>
<dbReference type="PANTHER" id="PTHR25462:SF296">
    <property type="entry name" value="MEIOTIC P26, ISOFORM F"/>
    <property type="match status" value="1"/>
</dbReference>
<dbReference type="Pfam" id="PF00643">
    <property type="entry name" value="zf-B_box"/>
    <property type="match status" value="2"/>
</dbReference>
<evidence type="ECO:0000313" key="4">
    <source>
        <dbReference type="EnsemblMetazoa" id="G8990.1:cds"/>
    </source>
</evidence>
<keyword evidence="1" id="KW-0479">Metal-binding</keyword>
<dbReference type="InterPro" id="IPR000315">
    <property type="entry name" value="Znf_B-box"/>
</dbReference>
<keyword evidence="1" id="KW-0863">Zinc-finger</keyword>
<keyword evidence="1" id="KW-0862">Zinc</keyword>
<dbReference type="CDD" id="cd19756">
    <property type="entry name" value="Bbox2"/>
    <property type="match status" value="2"/>
</dbReference>
<dbReference type="SUPFAM" id="SSF50978">
    <property type="entry name" value="WD40 repeat-like"/>
    <property type="match status" value="1"/>
</dbReference>
<dbReference type="AlphaFoldDB" id="A0A8W8P4E6"/>
<dbReference type="Gene3D" id="3.30.160.60">
    <property type="entry name" value="Classic Zinc Finger"/>
    <property type="match status" value="2"/>
</dbReference>
<dbReference type="GO" id="GO:0008270">
    <property type="term" value="F:zinc ion binding"/>
    <property type="evidence" value="ECO:0007669"/>
    <property type="project" value="UniProtKB-KW"/>
</dbReference>
<dbReference type="EnsemblMetazoa" id="G8990.1">
    <property type="protein sequence ID" value="G8990.1:cds"/>
    <property type="gene ID" value="G8990"/>
</dbReference>
<feature type="coiled-coil region" evidence="2">
    <location>
        <begin position="568"/>
        <end position="595"/>
    </location>
</feature>
<dbReference type="InterPro" id="IPR047153">
    <property type="entry name" value="TRIM45/56/19-like"/>
</dbReference>
<evidence type="ECO:0000313" key="5">
    <source>
        <dbReference type="Proteomes" id="UP000005408"/>
    </source>
</evidence>
<dbReference type="SUPFAM" id="SSF57845">
    <property type="entry name" value="B-box zinc-binding domain"/>
    <property type="match status" value="2"/>
</dbReference>
<reference evidence="4" key="1">
    <citation type="submission" date="2022-08" db="UniProtKB">
        <authorList>
            <consortium name="EnsemblMetazoa"/>
        </authorList>
    </citation>
    <scope>IDENTIFICATION</scope>
    <source>
        <strain evidence="4">05x7-T-G4-1.051#20</strain>
    </source>
</reference>
<dbReference type="InterPro" id="IPR011044">
    <property type="entry name" value="Quino_amine_DH_bsu"/>
</dbReference>
<dbReference type="PROSITE" id="PS50119">
    <property type="entry name" value="ZF_BBOX"/>
    <property type="match status" value="2"/>
</dbReference>
<protein>
    <recommendedName>
        <fullName evidence="3">B box-type domain-containing protein</fullName>
    </recommendedName>
</protein>
<dbReference type="SUPFAM" id="SSF50969">
    <property type="entry name" value="YVTN repeat-like/Quinoprotein amine dehydrogenase"/>
    <property type="match status" value="1"/>
</dbReference>
<evidence type="ECO:0000256" key="1">
    <source>
        <dbReference type="PROSITE-ProRule" id="PRU00024"/>
    </source>
</evidence>
<feature type="domain" description="B box-type" evidence="3">
    <location>
        <begin position="462"/>
        <end position="498"/>
    </location>
</feature>
<name>A0A8W8P4E6_MAGGI</name>
<dbReference type="PANTHER" id="PTHR25462">
    <property type="entry name" value="BONUS, ISOFORM C-RELATED"/>
    <property type="match status" value="1"/>
</dbReference>
<keyword evidence="2" id="KW-0175">Coiled coil</keyword>
<dbReference type="SMART" id="SM00336">
    <property type="entry name" value="BBOX"/>
    <property type="match status" value="3"/>
</dbReference>
<proteinExistence type="predicted"/>
<accession>A0A8W8P4E6</accession>
<evidence type="ECO:0000259" key="3">
    <source>
        <dbReference type="PROSITE" id="PS50119"/>
    </source>
</evidence>
<dbReference type="InterPro" id="IPR036322">
    <property type="entry name" value="WD40_repeat_dom_sf"/>
</dbReference>
<keyword evidence="5" id="KW-1185">Reference proteome</keyword>
<sequence>MATTQGQDVVLCQLCINPVEHHCNLCRVNLCSLCTLKHLADKTNRHEIVEFINRKEGPVLPECAIHKKNRCELYCKDCLKATCVLCVSTEHKKHDLTDIQQIIENSKHRMTIDLAELENVIVPKFKNLLADVPIAVLDKVLTDIQDQEDEICKIARDFGSQMRDKIKTCKQKNEDIKFLAERMAIDLNETISTLKNNLISFDFANMMSYESKNENCKDALKNTDMLCPFLLRRPIEHKQVMSMFGEIFFLKKILETPVVLNTIQSPYGNNNGSNLWNVLCEGKEKLWTCGDNGTIFGIDRSGLLLKTFKPRAIVRALAVDLKQDLMFIVGRDDTDTQVYKIECGKVLTLLNLLSWLPRGLCYTPKNELLLTAYESTSFEGNLDRQNQTTDFNFSVHSTTMSTFQGQDVVCCQLCPNPVEHHCNLCFVDLCSSCISVHMTDKTKKHEVVEFINKKEGPILPACKYHNKNRCEMFCKDCNEATCVLCITSTHKRHDIADIGGIIENIKHQIYADLTELENDIAPAYRNVMAGVPSAEFDKVLSAIQNQEDAICKIVRDIGSQLREEVTKHKIQSKENKETESLAERTEKELNAIILNSRSVLKSSDVTAIMSYESRNQIFKECYNKLGLFYPNYLPGRIRNEQIYEMFGGFQMNKDAKPLSLLKASNCRPTFGSQSTGGFGTPSTSQCFNFGTSRNGGFNFGGTPQNAGSAFGGGFMGFGSKPRSVGIFGSSSTSVFDETLSAIQDQEDEFCRSVRHIGRKMRNKVTKIKRESEMANREIQPLAAKSETEMNGIIQNSKGTIESADAKGIMSYESQNMKFRYGREEIGLFCPKFQPALIDKIQLQNFFWFELQKIYAQGKAPNSNNMMKNPAIANIIQSPFERSSCLWRIACGGTENIWASRNDSQLNEINNNSGAVLNNTKTADNVLALSIDSDQNVVFIVSWPDTKVYKYESNTNTIKTLLELSDWCPRGLCHTMSYNEWRPFSEHALFG</sequence>
<dbReference type="Proteomes" id="UP000005408">
    <property type="component" value="Unassembled WGS sequence"/>
</dbReference>